<dbReference type="GO" id="GO:0005737">
    <property type="term" value="C:cytoplasm"/>
    <property type="evidence" value="ECO:0007669"/>
    <property type="project" value="UniProtKB-SubCell"/>
</dbReference>
<evidence type="ECO:0000313" key="11">
    <source>
        <dbReference type="Proteomes" id="UP000321051"/>
    </source>
</evidence>
<dbReference type="InterPro" id="IPR003594">
    <property type="entry name" value="HATPase_dom"/>
</dbReference>
<keyword evidence="6 7" id="KW-0902">Two-component regulatory system</keyword>
<dbReference type="Gene3D" id="3.30.565.10">
    <property type="entry name" value="Histidine kinase-like ATPase, C-terminal domain"/>
    <property type="match status" value="1"/>
</dbReference>
<dbReference type="Pfam" id="PF07730">
    <property type="entry name" value="HisKA_3"/>
    <property type="match status" value="1"/>
</dbReference>
<dbReference type="GO" id="GO:0000155">
    <property type="term" value="F:phosphorelay sensor kinase activity"/>
    <property type="evidence" value="ECO:0007669"/>
    <property type="project" value="UniProtKB-UniRule"/>
</dbReference>
<evidence type="ECO:0000256" key="8">
    <source>
        <dbReference type="SAM" id="Coils"/>
    </source>
</evidence>
<keyword evidence="7" id="KW-0963">Cytoplasm</keyword>
<dbReference type="GO" id="GO:0005524">
    <property type="term" value="F:ATP binding"/>
    <property type="evidence" value="ECO:0007669"/>
    <property type="project" value="UniProtKB-UniRule"/>
</dbReference>
<evidence type="ECO:0000256" key="7">
    <source>
        <dbReference type="PIRNR" id="PIRNR003169"/>
    </source>
</evidence>
<dbReference type="PANTHER" id="PTHR24421:SF55">
    <property type="entry name" value="SENSOR HISTIDINE KINASE YDFH"/>
    <property type="match status" value="1"/>
</dbReference>
<sequence length="374" mass="43077">MRNPADLDQIIEQMLQTVEKSKEEIFEISETSRKELHALQEELKEIQEHISDTIERSDQLEVEARVARNQLAEVSKRFRQFSDEEVQKVYEKANEAQVNLAVVRQEEKRLRDRRDNIERRLIQLDETIERAETLVSQVGIVYNFLAGDLQDVGEFVENAREKHEFGLQIIEAQEDERKRVAREIHDGPAQTLAHVLLRSELVEKISREKSAEEAIQEFRELRVLIRSSLGEVRRIIYDLRPMAIDDLGLVPTLQKYLRHLEDNTGMTTEFTAKGKEARVAPNLEIGLFRIVQEAAQNAYKHAEPDLLRVQLEQRPTSITILIKDDGKGFDVDKARDKSFGLLGMRERVNALGGELTIDSVIGQGTRVKVFVPLH</sequence>
<reference evidence="10 11" key="1">
    <citation type="submission" date="2019-07" db="EMBL/GenBank/DDBJ databases">
        <title>Whole genome shotgun sequence of Marinococcus halophilus NBRC 102359.</title>
        <authorList>
            <person name="Hosoyama A."/>
            <person name="Uohara A."/>
            <person name="Ohji S."/>
            <person name="Ichikawa N."/>
        </authorList>
    </citation>
    <scope>NUCLEOTIDE SEQUENCE [LARGE SCALE GENOMIC DNA]</scope>
    <source>
        <strain evidence="10 11">NBRC 102359</strain>
    </source>
</reference>
<dbReference type="Proteomes" id="UP000321051">
    <property type="component" value="Unassembled WGS sequence"/>
</dbReference>
<dbReference type="PIRSF" id="PIRSF003169">
    <property type="entry name" value="STHK_DegS"/>
    <property type="match status" value="1"/>
</dbReference>
<dbReference type="EMBL" id="BJUN01000010">
    <property type="protein sequence ID" value="GEK59110.1"/>
    <property type="molecule type" value="Genomic_DNA"/>
</dbReference>
<dbReference type="STRING" id="1371.GCA_900166605_01589"/>
<dbReference type="InterPro" id="IPR005467">
    <property type="entry name" value="His_kinase_dom"/>
</dbReference>
<evidence type="ECO:0000259" key="9">
    <source>
        <dbReference type="PROSITE" id="PS50109"/>
    </source>
</evidence>
<gene>
    <name evidence="10" type="primary">degS</name>
    <name evidence="10" type="ORF">MHA01_20150</name>
</gene>
<keyword evidence="7" id="KW-0378">Hydrolase</keyword>
<keyword evidence="11" id="KW-1185">Reference proteome</keyword>
<proteinExistence type="predicted"/>
<feature type="coiled-coil region" evidence="8">
    <location>
        <begin position="29"/>
        <end position="134"/>
    </location>
</feature>
<comment type="function">
    <text evidence="7">Member of the two-component regulatory system DegS/DegU, which plays an important role in the transition growth phase.</text>
</comment>
<comment type="caution">
    <text evidence="10">The sequence shown here is derived from an EMBL/GenBank/DDBJ whole genome shotgun (WGS) entry which is preliminary data.</text>
</comment>
<dbReference type="EC" id="3.1.3.-" evidence="7"/>
<dbReference type="PROSITE" id="PS50109">
    <property type="entry name" value="HIS_KIN"/>
    <property type="match status" value="1"/>
</dbReference>
<keyword evidence="2 7" id="KW-0808">Transferase</keyword>
<evidence type="ECO:0000256" key="3">
    <source>
        <dbReference type="ARBA" id="ARBA00022741"/>
    </source>
</evidence>
<dbReference type="PANTHER" id="PTHR24421">
    <property type="entry name" value="NITRATE/NITRITE SENSOR PROTEIN NARX-RELATED"/>
    <property type="match status" value="1"/>
</dbReference>
<protein>
    <recommendedName>
        <fullName evidence="7">Signal transduction histidine-protein kinase/phosphatase DegS</fullName>
        <ecNumber evidence="7">2.7.13.3</ecNumber>
        <ecNumber evidence="7">3.1.3.-</ecNumber>
    </recommendedName>
</protein>
<dbReference type="Pfam" id="PF02518">
    <property type="entry name" value="HATPase_c"/>
    <property type="match status" value="1"/>
</dbReference>
<feature type="domain" description="Histidine kinase" evidence="9">
    <location>
        <begin position="179"/>
        <end position="374"/>
    </location>
</feature>
<evidence type="ECO:0000256" key="6">
    <source>
        <dbReference type="ARBA" id="ARBA00023012"/>
    </source>
</evidence>
<dbReference type="SUPFAM" id="SSF55874">
    <property type="entry name" value="ATPase domain of HSP90 chaperone/DNA topoisomerase II/histidine kinase"/>
    <property type="match status" value="1"/>
</dbReference>
<dbReference type="GO" id="GO:0016020">
    <property type="term" value="C:membrane"/>
    <property type="evidence" value="ECO:0007669"/>
    <property type="project" value="InterPro"/>
</dbReference>
<dbReference type="InterPro" id="IPR050482">
    <property type="entry name" value="Sensor_HK_TwoCompSys"/>
</dbReference>
<dbReference type="InterPro" id="IPR036890">
    <property type="entry name" value="HATPase_C_sf"/>
</dbReference>
<accession>A0A510Y6W8</accession>
<organism evidence="10 11">
    <name type="scientific">Marinococcus halophilus</name>
    <dbReference type="NCBI Taxonomy" id="1371"/>
    <lineage>
        <taxon>Bacteria</taxon>
        <taxon>Bacillati</taxon>
        <taxon>Bacillota</taxon>
        <taxon>Bacilli</taxon>
        <taxon>Bacillales</taxon>
        <taxon>Bacillaceae</taxon>
        <taxon>Marinococcus</taxon>
    </lineage>
</organism>
<dbReference type="GO" id="GO:0046983">
    <property type="term" value="F:protein dimerization activity"/>
    <property type="evidence" value="ECO:0007669"/>
    <property type="project" value="InterPro"/>
</dbReference>
<dbReference type="Gene3D" id="1.20.5.1930">
    <property type="match status" value="1"/>
</dbReference>
<keyword evidence="3 7" id="KW-0547">Nucleotide-binding</keyword>
<dbReference type="InterPro" id="IPR008595">
    <property type="entry name" value="DegS"/>
</dbReference>
<evidence type="ECO:0000256" key="1">
    <source>
        <dbReference type="ARBA" id="ARBA00000085"/>
    </source>
</evidence>
<keyword evidence="7" id="KW-0904">Protein phosphatase</keyword>
<evidence type="ECO:0000256" key="5">
    <source>
        <dbReference type="ARBA" id="ARBA00022840"/>
    </source>
</evidence>
<comment type="catalytic activity">
    <reaction evidence="1 7">
        <text>ATP + protein L-histidine = ADP + protein N-phospho-L-histidine.</text>
        <dbReference type="EC" id="2.7.13.3"/>
    </reaction>
</comment>
<keyword evidence="4 7" id="KW-0418">Kinase</keyword>
<evidence type="ECO:0000313" key="10">
    <source>
        <dbReference type="EMBL" id="GEK59110.1"/>
    </source>
</evidence>
<dbReference type="InterPro" id="IPR011712">
    <property type="entry name" value="Sig_transdc_His_kin_sub3_dim/P"/>
</dbReference>
<dbReference type="InterPro" id="IPR016381">
    <property type="entry name" value="Sig_transdc_His_kinase_DegS"/>
</dbReference>
<comment type="subcellular location">
    <subcellularLocation>
        <location evidence="7">Cytoplasm</location>
    </subcellularLocation>
</comment>
<evidence type="ECO:0000256" key="4">
    <source>
        <dbReference type="ARBA" id="ARBA00022777"/>
    </source>
</evidence>
<evidence type="ECO:0000256" key="2">
    <source>
        <dbReference type="ARBA" id="ARBA00022679"/>
    </source>
</evidence>
<dbReference type="SMART" id="SM00387">
    <property type="entry name" value="HATPase_c"/>
    <property type="match status" value="1"/>
</dbReference>
<keyword evidence="5 7" id="KW-0067">ATP-binding</keyword>
<dbReference type="GO" id="GO:0004721">
    <property type="term" value="F:phosphoprotein phosphatase activity"/>
    <property type="evidence" value="ECO:0007669"/>
    <property type="project" value="UniProtKB-UniRule"/>
</dbReference>
<keyword evidence="8" id="KW-0175">Coiled coil</keyword>
<name>A0A510Y6W8_MARHA</name>
<dbReference type="EC" id="2.7.13.3" evidence="7"/>
<dbReference type="AlphaFoldDB" id="A0A510Y6W8"/>
<dbReference type="CDD" id="cd16917">
    <property type="entry name" value="HATPase_UhpB-NarQ-NarX-like"/>
    <property type="match status" value="1"/>
</dbReference>
<dbReference type="Pfam" id="PF05384">
    <property type="entry name" value="DegS"/>
    <property type="match status" value="1"/>
</dbReference>